<name>A0A060NFC0_9BURK</name>
<dbReference type="InterPro" id="IPR005064">
    <property type="entry name" value="BUG"/>
</dbReference>
<evidence type="ECO:0000256" key="1">
    <source>
        <dbReference type="ARBA" id="ARBA00006987"/>
    </source>
</evidence>
<dbReference type="RefSeq" id="WP_052467434.1">
    <property type="nucleotide sequence ID" value="NZ_AP014568.1"/>
</dbReference>
<dbReference type="PROSITE" id="PS51318">
    <property type="entry name" value="TAT"/>
    <property type="match status" value="1"/>
</dbReference>
<feature type="signal peptide" evidence="2">
    <location>
        <begin position="1"/>
        <end position="27"/>
    </location>
</feature>
<organism evidence="3 4">
    <name type="scientific">Serpentinimonas raichei</name>
    <dbReference type="NCBI Taxonomy" id="1458425"/>
    <lineage>
        <taxon>Bacteria</taxon>
        <taxon>Pseudomonadati</taxon>
        <taxon>Pseudomonadota</taxon>
        <taxon>Betaproteobacteria</taxon>
        <taxon>Burkholderiales</taxon>
        <taxon>Comamonadaceae</taxon>
        <taxon>Serpentinimonas</taxon>
    </lineage>
</organism>
<keyword evidence="4" id="KW-1185">Reference proteome</keyword>
<dbReference type="EMBL" id="AP014568">
    <property type="protein sequence ID" value="BAO80091.1"/>
    <property type="molecule type" value="Genomic_DNA"/>
</dbReference>
<protein>
    <submittedName>
        <fullName evidence="3">Uncharacterized protein conserved in bacteria</fullName>
    </submittedName>
</protein>
<dbReference type="OrthoDB" id="8678477at2"/>
<dbReference type="SUPFAM" id="SSF53850">
    <property type="entry name" value="Periplasmic binding protein-like II"/>
    <property type="match status" value="1"/>
</dbReference>
<dbReference type="HOGENOM" id="CLU_045683_1_2_4"/>
<dbReference type="InterPro" id="IPR006311">
    <property type="entry name" value="TAT_signal"/>
</dbReference>
<dbReference type="Gene3D" id="3.40.190.10">
    <property type="entry name" value="Periplasmic binding protein-like II"/>
    <property type="match status" value="1"/>
</dbReference>
<feature type="chain" id="PRO_5001587762" evidence="2">
    <location>
        <begin position="28"/>
        <end position="339"/>
    </location>
</feature>
<dbReference type="STRING" id="1458425.SRAA_0237"/>
<proteinExistence type="inferred from homology"/>
<dbReference type="PANTHER" id="PTHR42928">
    <property type="entry name" value="TRICARBOXYLATE-BINDING PROTEIN"/>
    <property type="match status" value="1"/>
</dbReference>
<accession>A0A060NFC0</accession>
<dbReference type="PIRSF" id="PIRSF017082">
    <property type="entry name" value="YflP"/>
    <property type="match status" value="1"/>
</dbReference>
<dbReference type="Proteomes" id="UP000067461">
    <property type="component" value="Chromosome"/>
</dbReference>
<keyword evidence="2" id="KW-0732">Signal</keyword>
<evidence type="ECO:0000313" key="3">
    <source>
        <dbReference type="EMBL" id="BAO80091.1"/>
    </source>
</evidence>
<dbReference type="Gene3D" id="3.40.190.150">
    <property type="entry name" value="Bordetella uptake gene, domain 1"/>
    <property type="match status" value="1"/>
</dbReference>
<comment type="similarity">
    <text evidence="1">Belongs to the UPF0065 (bug) family.</text>
</comment>
<dbReference type="AlphaFoldDB" id="A0A060NFC0"/>
<dbReference type="Pfam" id="PF03401">
    <property type="entry name" value="TctC"/>
    <property type="match status" value="1"/>
</dbReference>
<reference evidence="3 4" key="1">
    <citation type="journal article" date="2014" name="Nat. Commun.">
        <title>Physiological and genomic features of highly alkaliphilic hydrogen-utilizing Betaproteobacteria from a continental serpentinizing site.</title>
        <authorList>
            <person name="Suzuki S."/>
            <person name="Kuenen J.G."/>
            <person name="Schipper K."/>
            <person name="van der Velde S."/>
            <person name="Ishii S."/>
            <person name="Wu A."/>
            <person name="Sorokin D.Y."/>
            <person name="Tenney A."/>
            <person name="Meng X.Y."/>
            <person name="Morrill P.L."/>
            <person name="Kamagata Y."/>
            <person name="Muyzer G."/>
            <person name="Nealson K.H."/>
        </authorList>
    </citation>
    <scope>NUCLEOTIDE SEQUENCE [LARGE SCALE GENOMIC DNA]</scope>
    <source>
        <strain evidence="3 4">A1</strain>
    </source>
</reference>
<dbReference type="PANTHER" id="PTHR42928:SF5">
    <property type="entry name" value="BLR1237 PROTEIN"/>
    <property type="match status" value="1"/>
</dbReference>
<sequence length="339" mass="36804">MTLDKRQFMGASLVALASASMSKLALAQAPFPTRDLNGIIQFGAGGGTDISMRGYAPHAERVLGRNIVLSNRPGAAGAIAANFVRQQPADGYTLLMGAEPQALFRVMGVADFDYNEFFPVNIAAMANTILLVTRPDAPWNTMQDILSFVQANPRRVRQYRSGIGTVPFTVNLMISRLTRFETLMVPFDGDGPAIAALQGGHLDIGFLTSAAAIEHVRAGRLKALGVLSDQPFQGIAPMTNAPSLAGLPRFLPWGAWFGVFVRREVPDAAKARLVAAFREAGNNPDYRRMMEGRGNTMLNLGGDEAQRFINRWTSTTAWLYQDAGQARVNPETLGIPRPR</sequence>
<dbReference type="CDD" id="cd07012">
    <property type="entry name" value="PBP2_Bug_TTT"/>
    <property type="match status" value="1"/>
</dbReference>
<gene>
    <name evidence="3" type="ORF">SRAA_0237</name>
</gene>
<evidence type="ECO:0000256" key="2">
    <source>
        <dbReference type="SAM" id="SignalP"/>
    </source>
</evidence>
<evidence type="ECO:0000313" key="4">
    <source>
        <dbReference type="Proteomes" id="UP000067461"/>
    </source>
</evidence>
<dbReference type="KEGG" id="cbaa:SRAA_0237"/>
<dbReference type="InterPro" id="IPR042100">
    <property type="entry name" value="Bug_dom1"/>
</dbReference>